<organism evidence="3 4">
    <name type="scientific">Stomoxys calcitrans</name>
    <name type="common">Stable fly</name>
    <name type="synonym">Conops calcitrans</name>
    <dbReference type="NCBI Taxonomy" id="35570"/>
    <lineage>
        <taxon>Eukaryota</taxon>
        <taxon>Metazoa</taxon>
        <taxon>Ecdysozoa</taxon>
        <taxon>Arthropoda</taxon>
        <taxon>Hexapoda</taxon>
        <taxon>Insecta</taxon>
        <taxon>Pterygota</taxon>
        <taxon>Neoptera</taxon>
        <taxon>Endopterygota</taxon>
        <taxon>Diptera</taxon>
        <taxon>Brachycera</taxon>
        <taxon>Muscomorpha</taxon>
        <taxon>Muscoidea</taxon>
        <taxon>Muscidae</taxon>
        <taxon>Stomoxys</taxon>
    </lineage>
</organism>
<dbReference type="VEuPathDB" id="VectorBase:SCAU013072"/>
<feature type="region of interest" description="Disordered" evidence="1">
    <location>
        <begin position="255"/>
        <end position="276"/>
    </location>
</feature>
<proteinExistence type="predicted"/>
<dbReference type="Gene3D" id="1.10.510.10">
    <property type="entry name" value="Transferase(Phosphotransferase) domain 1"/>
    <property type="match status" value="1"/>
</dbReference>
<dbReference type="Pfam" id="PF00069">
    <property type="entry name" value="Pkinase"/>
    <property type="match status" value="1"/>
</dbReference>
<evidence type="ECO:0000313" key="3">
    <source>
        <dbReference type="EnsemblMetazoa" id="SCAU013072-PA"/>
    </source>
</evidence>
<dbReference type="SMART" id="SM00220">
    <property type="entry name" value="S_TKc"/>
    <property type="match status" value="1"/>
</dbReference>
<dbReference type="InterPro" id="IPR008271">
    <property type="entry name" value="Ser/Thr_kinase_AS"/>
</dbReference>
<dbReference type="Gene3D" id="3.30.200.20">
    <property type="entry name" value="Phosphorylase Kinase, domain 1"/>
    <property type="match status" value="1"/>
</dbReference>
<dbReference type="SUPFAM" id="SSF56112">
    <property type="entry name" value="Protein kinase-like (PK-like)"/>
    <property type="match status" value="1"/>
</dbReference>
<dbReference type="PIRSF" id="PIRSF000654">
    <property type="entry name" value="Integrin-linked_kinase"/>
    <property type="match status" value="1"/>
</dbReference>
<dbReference type="GO" id="GO:0005524">
    <property type="term" value="F:ATP binding"/>
    <property type="evidence" value="ECO:0007669"/>
    <property type="project" value="InterPro"/>
</dbReference>
<feature type="domain" description="Protein kinase" evidence="2">
    <location>
        <begin position="24"/>
        <end position="336"/>
    </location>
</feature>
<protein>
    <recommendedName>
        <fullName evidence="2">Protein kinase domain-containing protein</fullName>
    </recommendedName>
</protein>
<dbReference type="PANTHER" id="PTHR44329">
    <property type="entry name" value="SERINE/THREONINE-PROTEIN KINASE TNNI3K-RELATED"/>
    <property type="match status" value="1"/>
</dbReference>
<accession>A0A1I8Q1S6</accession>
<gene>
    <name evidence="3" type="primary">106094678</name>
</gene>
<name>A0A1I8Q1S6_STOCA</name>
<dbReference type="STRING" id="35570.A0A1I8Q1S6"/>
<sequence>METPRKPLRNISLEANTPFKVPASPMMKALGYGTGVNVYCMERSPKASGPRSPWAIKRVSQRIRATNQENSKIFNERIVKEATILRQLKHPNIVGFRALSKQQGDLDSLALECCETSLGSILEQRLDNGGSALPAKHIKKMLLDISNALHYLHTEAKLLHGDMKSHNVLVKGSDFEVCKLCDFGVSLPLDVEGKVDFRKNPELRYVGTTLWCAPEVIAEEDVIDSKADIFSLGLIIYETIALTPPHMLARDDSESYLETSTEEDMLNEADTEGNETTEMSLSDLAYGTRPQIPQALELSDDYNIVMELFYLCTNNLPIDRPTAKIILSSLNQHNTKN</sequence>
<reference evidence="3" key="1">
    <citation type="submission" date="2020-05" db="UniProtKB">
        <authorList>
            <consortium name="EnsemblMetazoa"/>
        </authorList>
    </citation>
    <scope>IDENTIFICATION</scope>
    <source>
        <strain evidence="3">USDA</strain>
    </source>
</reference>
<keyword evidence="4" id="KW-1185">Reference proteome</keyword>
<dbReference type="Proteomes" id="UP000095300">
    <property type="component" value="Unassembled WGS sequence"/>
</dbReference>
<dbReference type="PROSITE" id="PS50011">
    <property type="entry name" value="PROTEIN_KINASE_DOM"/>
    <property type="match status" value="1"/>
</dbReference>
<dbReference type="AlphaFoldDB" id="A0A1I8Q1S6"/>
<dbReference type="InterPro" id="IPR011009">
    <property type="entry name" value="Kinase-like_dom_sf"/>
</dbReference>
<dbReference type="KEGG" id="scac:106094678"/>
<dbReference type="GO" id="GO:0004674">
    <property type="term" value="F:protein serine/threonine kinase activity"/>
    <property type="evidence" value="ECO:0007669"/>
    <property type="project" value="TreeGrafter"/>
</dbReference>
<dbReference type="EnsemblMetazoa" id="SCAU013072-RA">
    <property type="protein sequence ID" value="SCAU013072-PA"/>
    <property type="gene ID" value="SCAU013072"/>
</dbReference>
<evidence type="ECO:0000259" key="2">
    <source>
        <dbReference type="PROSITE" id="PS50011"/>
    </source>
</evidence>
<dbReference type="PROSITE" id="PS00108">
    <property type="entry name" value="PROTEIN_KINASE_ST"/>
    <property type="match status" value="1"/>
</dbReference>
<dbReference type="InterPro" id="IPR000719">
    <property type="entry name" value="Prot_kinase_dom"/>
</dbReference>
<feature type="compositionally biased region" description="Acidic residues" evidence="1">
    <location>
        <begin position="260"/>
        <end position="275"/>
    </location>
</feature>
<evidence type="ECO:0000313" key="4">
    <source>
        <dbReference type="Proteomes" id="UP000095300"/>
    </source>
</evidence>
<dbReference type="OrthoDB" id="4062651at2759"/>
<dbReference type="InterPro" id="IPR051681">
    <property type="entry name" value="Ser/Thr_Kinases-Pseudokinases"/>
</dbReference>
<evidence type="ECO:0000256" key="1">
    <source>
        <dbReference type="SAM" id="MobiDB-lite"/>
    </source>
</evidence>